<evidence type="ECO:0000313" key="2">
    <source>
        <dbReference type="Proteomes" id="UP000826195"/>
    </source>
</evidence>
<organism evidence="1 2">
    <name type="scientific">Cotesia glomerata</name>
    <name type="common">Lepidopteran parasitic wasp</name>
    <name type="synonym">Apanteles glomeratus</name>
    <dbReference type="NCBI Taxonomy" id="32391"/>
    <lineage>
        <taxon>Eukaryota</taxon>
        <taxon>Metazoa</taxon>
        <taxon>Ecdysozoa</taxon>
        <taxon>Arthropoda</taxon>
        <taxon>Hexapoda</taxon>
        <taxon>Insecta</taxon>
        <taxon>Pterygota</taxon>
        <taxon>Neoptera</taxon>
        <taxon>Endopterygota</taxon>
        <taxon>Hymenoptera</taxon>
        <taxon>Apocrita</taxon>
        <taxon>Ichneumonoidea</taxon>
        <taxon>Braconidae</taxon>
        <taxon>Microgastrinae</taxon>
        <taxon>Cotesia</taxon>
    </lineage>
</organism>
<comment type="caution">
    <text evidence="1">The sequence shown here is derived from an EMBL/GenBank/DDBJ whole genome shotgun (WGS) entry which is preliminary data.</text>
</comment>
<dbReference type="AlphaFoldDB" id="A0AAV7HTF8"/>
<dbReference type="EMBL" id="JAHXZJ010002982">
    <property type="protein sequence ID" value="KAH0534681.1"/>
    <property type="molecule type" value="Genomic_DNA"/>
</dbReference>
<accession>A0AAV7HTF8</accession>
<gene>
    <name evidence="1" type="ORF">KQX54_006670</name>
</gene>
<evidence type="ECO:0000313" key="1">
    <source>
        <dbReference type="EMBL" id="KAH0534681.1"/>
    </source>
</evidence>
<name>A0AAV7HTF8_COTGL</name>
<dbReference type="Proteomes" id="UP000826195">
    <property type="component" value="Unassembled WGS sequence"/>
</dbReference>
<proteinExistence type="predicted"/>
<sequence length="112" mass="12649">MGSIELGGPERMGYKVKHKCVTTSDVSWLGELFPHSVPHVCRSTARGLSDLSAWNTSFWWALFQKFGTFSIQSTPSSISRALETGFCLVRKKGSKKVSDQLFRSNFDRRVCR</sequence>
<protein>
    <submittedName>
        <fullName evidence="1">Uncharacterized protein</fullName>
    </submittedName>
</protein>
<keyword evidence="2" id="KW-1185">Reference proteome</keyword>
<reference evidence="1 2" key="1">
    <citation type="journal article" date="2021" name="J. Hered.">
        <title>A chromosome-level genome assembly of the parasitoid wasp, Cotesia glomerata (Hymenoptera: Braconidae).</title>
        <authorList>
            <person name="Pinto B.J."/>
            <person name="Weis J.J."/>
            <person name="Gamble T."/>
            <person name="Ode P.J."/>
            <person name="Paul R."/>
            <person name="Zaspel J.M."/>
        </authorList>
    </citation>
    <scope>NUCLEOTIDE SEQUENCE [LARGE SCALE GENOMIC DNA]</scope>
    <source>
        <strain evidence="1">CgM1</strain>
    </source>
</reference>